<gene>
    <name evidence="2" type="ORF">LP667_13590</name>
</gene>
<proteinExistence type="predicted"/>
<feature type="coiled-coil region" evidence="1">
    <location>
        <begin position="9"/>
        <end position="36"/>
    </location>
</feature>
<dbReference type="EMBL" id="CP032744">
    <property type="protein sequence ID" value="AYJ39756.1"/>
    <property type="molecule type" value="Genomic_DNA"/>
</dbReference>
<dbReference type="AlphaFoldDB" id="A0AAD0X8X3"/>
<reference evidence="2 3" key="1">
    <citation type="submission" date="2018-10" db="EMBL/GenBank/DDBJ databases">
        <title>Genome seuquencing of Lactobacillus species.</title>
        <authorList>
            <person name="Baek C."/>
            <person name="Yi H."/>
        </authorList>
    </citation>
    <scope>NUCLEOTIDE SEQUENCE [LARGE SCALE GENOMIC DNA]</scope>
    <source>
        <strain evidence="2 3">DSM 10667</strain>
    </source>
</reference>
<evidence type="ECO:0000256" key="1">
    <source>
        <dbReference type="SAM" id="Coils"/>
    </source>
</evidence>
<accession>A0AAD0X8X3</accession>
<keyword evidence="1" id="KW-0175">Coiled coil</keyword>
<evidence type="ECO:0000313" key="2">
    <source>
        <dbReference type="EMBL" id="AYJ39756.1"/>
    </source>
</evidence>
<protein>
    <submittedName>
        <fullName evidence="2">Uncharacterized protein</fullName>
    </submittedName>
</protein>
<evidence type="ECO:0000313" key="3">
    <source>
        <dbReference type="Proteomes" id="UP000277896"/>
    </source>
</evidence>
<organism evidence="2 3">
    <name type="scientific">Lactiplantibacillus paraplantarum</name>
    <dbReference type="NCBI Taxonomy" id="60520"/>
    <lineage>
        <taxon>Bacteria</taxon>
        <taxon>Bacillati</taxon>
        <taxon>Bacillota</taxon>
        <taxon>Bacilli</taxon>
        <taxon>Lactobacillales</taxon>
        <taxon>Lactobacillaceae</taxon>
        <taxon>Lactiplantibacillus</taxon>
    </lineage>
</organism>
<dbReference type="Proteomes" id="UP000277896">
    <property type="component" value="Chromosome"/>
</dbReference>
<sequence>MASLRASALSSTKKQLTEAKEMLATLKLKINASDNDDKVNNFRVKKDSVLHLLVPPKMVEEYIPQRIKIAEIYPKLSSQSKR</sequence>
<name>A0AAD0X8X3_9LACO</name>